<evidence type="ECO:0000313" key="2">
    <source>
        <dbReference type="EMBL" id="CAK9225649.1"/>
    </source>
</evidence>
<keyword evidence="3" id="KW-1185">Reference proteome</keyword>
<dbReference type="PANTHER" id="PTHR28096:SF1">
    <property type="entry name" value="PROTEIN FAF1"/>
    <property type="match status" value="1"/>
</dbReference>
<feature type="region of interest" description="Disordered" evidence="1">
    <location>
        <begin position="211"/>
        <end position="262"/>
    </location>
</feature>
<accession>A0ABP0UN11</accession>
<organism evidence="2 3">
    <name type="scientific">Sphagnum troendelagicum</name>
    <dbReference type="NCBI Taxonomy" id="128251"/>
    <lineage>
        <taxon>Eukaryota</taxon>
        <taxon>Viridiplantae</taxon>
        <taxon>Streptophyta</taxon>
        <taxon>Embryophyta</taxon>
        <taxon>Bryophyta</taxon>
        <taxon>Sphagnophytina</taxon>
        <taxon>Sphagnopsida</taxon>
        <taxon>Sphagnales</taxon>
        <taxon>Sphagnaceae</taxon>
        <taxon>Sphagnum</taxon>
    </lineage>
</organism>
<protein>
    <submittedName>
        <fullName evidence="2">Uncharacterized protein</fullName>
    </submittedName>
</protein>
<gene>
    <name evidence="2" type="ORF">CSSPTR1EN2_LOCUS17763</name>
</gene>
<reference evidence="2" key="1">
    <citation type="submission" date="2024-02" db="EMBL/GenBank/DDBJ databases">
        <authorList>
            <consortium name="ELIXIR-Norway"/>
            <consortium name="Elixir Norway"/>
        </authorList>
    </citation>
    <scope>NUCLEOTIDE SEQUENCE</scope>
</reference>
<dbReference type="InterPro" id="IPR053030">
    <property type="entry name" value="Ribosomal_biogenesis_FAF1-like"/>
</dbReference>
<dbReference type="Proteomes" id="UP001497512">
    <property type="component" value="Chromosome 5"/>
</dbReference>
<name>A0ABP0UN11_9BRYO</name>
<feature type="region of interest" description="Disordered" evidence="1">
    <location>
        <begin position="1"/>
        <end position="42"/>
    </location>
</feature>
<proteinExistence type="predicted"/>
<feature type="region of interest" description="Disordered" evidence="1">
    <location>
        <begin position="157"/>
        <end position="177"/>
    </location>
</feature>
<dbReference type="Pfam" id="PF15375">
    <property type="entry name" value="FSAF1"/>
    <property type="match status" value="1"/>
</dbReference>
<dbReference type="InterPro" id="IPR027973">
    <property type="entry name" value="FSAF1-like"/>
</dbReference>
<dbReference type="PANTHER" id="PTHR28096">
    <property type="entry name" value="PROTEIN FAF1"/>
    <property type="match status" value="1"/>
</dbReference>
<evidence type="ECO:0000256" key="1">
    <source>
        <dbReference type="SAM" id="MobiDB-lite"/>
    </source>
</evidence>
<feature type="compositionally biased region" description="Basic residues" evidence="1">
    <location>
        <begin position="239"/>
        <end position="262"/>
    </location>
</feature>
<evidence type="ECO:0000313" key="3">
    <source>
        <dbReference type="Proteomes" id="UP001497512"/>
    </source>
</evidence>
<dbReference type="EMBL" id="OZ019897">
    <property type="protein sequence ID" value="CAK9225649.1"/>
    <property type="molecule type" value="Genomic_DNA"/>
</dbReference>
<sequence>MFERMVGQKQKGGISSSSSSSGNRLQRVRKSRNSIDDYNDNDDVPVIIYDGSSGGARGFHQNKASAKEWRLFMSPKASDVLKEAAPVVATAQEEDNDEAFSMEFRNILKEVEQLGNSTLSWKDHKKQEQEKLVALGAKPVKSFKMPINMGLNIKRKREKLEEENRSQGYEVGSAPAKRLNGEKKLTFWKRTEQRGLQASEGTFKGGILYVKPPSAAPKETSFRKRAGGDAFFNSEGSKGKKGAGKSKKKGKGKKPKGKRKKH</sequence>